<keyword evidence="1" id="KW-0472">Membrane</keyword>
<dbReference type="AlphaFoldDB" id="A0AAD2D040"/>
<keyword evidence="3" id="KW-1185">Reference proteome</keyword>
<evidence type="ECO:0000313" key="2">
    <source>
        <dbReference type="EMBL" id="CAJ1945179.1"/>
    </source>
</evidence>
<protein>
    <submittedName>
        <fullName evidence="2">Uncharacterized protein</fullName>
    </submittedName>
</protein>
<organism evidence="2 3">
    <name type="scientific">Cylindrotheca closterium</name>
    <dbReference type="NCBI Taxonomy" id="2856"/>
    <lineage>
        <taxon>Eukaryota</taxon>
        <taxon>Sar</taxon>
        <taxon>Stramenopiles</taxon>
        <taxon>Ochrophyta</taxon>
        <taxon>Bacillariophyta</taxon>
        <taxon>Bacillariophyceae</taxon>
        <taxon>Bacillariophycidae</taxon>
        <taxon>Bacillariales</taxon>
        <taxon>Bacillariaceae</taxon>
        <taxon>Cylindrotheca</taxon>
    </lineage>
</organism>
<gene>
    <name evidence="2" type="ORF">CYCCA115_LOCUS9323</name>
</gene>
<sequence length="88" mass="9874">MVCPYKATCTLFAAMASIFYIRSTFDENDFTETSYAEDGTEKSVQTKKTMSPLRRAVTISLLIVFHIDLMFTGYLRSGVKEGLAMLKA</sequence>
<evidence type="ECO:0000313" key="3">
    <source>
        <dbReference type="Proteomes" id="UP001295423"/>
    </source>
</evidence>
<name>A0AAD2D040_9STRA</name>
<keyword evidence="1" id="KW-1133">Transmembrane helix</keyword>
<dbReference type="EMBL" id="CAKOGP040001335">
    <property type="protein sequence ID" value="CAJ1945179.1"/>
    <property type="molecule type" value="Genomic_DNA"/>
</dbReference>
<evidence type="ECO:0000256" key="1">
    <source>
        <dbReference type="SAM" id="Phobius"/>
    </source>
</evidence>
<feature type="transmembrane region" description="Helical" evidence="1">
    <location>
        <begin position="56"/>
        <end position="75"/>
    </location>
</feature>
<keyword evidence="1" id="KW-0812">Transmembrane</keyword>
<dbReference type="Proteomes" id="UP001295423">
    <property type="component" value="Unassembled WGS sequence"/>
</dbReference>
<reference evidence="2" key="1">
    <citation type="submission" date="2023-08" db="EMBL/GenBank/DDBJ databases">
        <authorList>
            <person name="Audoor S."/>
            <person name="Bilcke G."/>
        </authorList>
    </citation>
    <scope>NUCLEOTIDE SEQUENCE</scope>
</reference>
<comment type="caution">
    <text evidence="2">The sequence shown here is derived from an EMBL/GenBank/DDBJ whole genome shotgun (WGS) entry which is preliminary data.</text>
</comment>
<proteinExistence type="predicted"/>
<accession>A0AAD2D040</accession>